<dbReference type="SMART" id="SM00424">
    <property type="entry name" value="STE"/>
    <property type="match status" value="1"/>
</dbReference>
<dbReference type="InterPro" id="IPR052127">
    <property type="entry name" value="STE12_transcription_factor"/>
</dbReference>
<keyword evidence="4" id="KW-0539">Nucleus</keyword>
<dbReference type="GO" id="GO:0071444">
    <property type="term" value="P:cellular response to pheromone"/>
    <property type="evidence" value="ECO:0007669"/>
    <property type="project" value="EnsemblFungi"/>
</dbReference>
<evidence type="ECO:0000313" key="8">
    <source>
        <dbReference type="Proteomes" id="UP000054886"/>
    </source>
</evidence>
<evidence type="ECO:0000256" key="6">
    <source>
        <dbReference type="SAM" id="MobiDB-lite"/>
    </source>
</evidence>
<evidence type="ECO:0000256" key="3">
    <source>
        <dbReference type="ARBA" id="ARBA00023163"/>
    </source>
</evidence>
<dbReference type="GO" id="GO:2000220">
    <property type="term" value="P:regulation of pseudohyphal growth"/>
    <property type="evidence" value="ECO:0007669"/>
    <property type="project" value="TreeGrafter"/>
</dbReference>
<dbReference type="Proteomes" id="UP000054886">
    <property type="component" value="Unassembled WGS sequence"/>
</dbReference>
<dbReference type="Pfam" id="PF02200">
    <property type="entry name" value="STE"/>
    <property type="match status" value="1"/>
</dbReference>
<feature type="compositionally biased region" description="Polar residues" evidence="6">
    <location>
        <begin position="294"/>
        <end position="315"/>
    </location>
</feature>
<dbReference type="GO" id="GO:0000747">
    <property type="term" value="P:conjugation with cellular fusion"/>
    <property type="evidence" value="ECO:0007669"/>
    <property type="project" value="EnsemblFungi"/>
</dbReference>
<evidence type="ECO:0000256" key="5">
    <source>
        <dbReference type="ARBA" id="ARBA00024345"/>
    </source>
</evidence>
<dbReference type="GO" id="GO:1990527">
    <property type="term" value="C:Tec1p-Ste12p-Dig1p complex"/>
    <property type="evidence" value="ECO:0007669"/>
    <property type="project" value="EnsemblFungi"/>
</dbReference>
<dbReference type="VEuPathDB" id="FungiDB:B1J91_M01254g"/>
<organism evidence="7 8">
    <name type="scientific">Candida glabrata</name>
    <name type="common">Yeast</name>
    <name type="synonym">Torulopsis glabrata</name>
    <dbReference type="NCBI Taxonomy" id="5478"/>
    <lineage>
        <taxon>Eukaryota</taxon>
        <taxon>Fungi</taxon>
        <taxon>Dikarya</taxon>
        <taxon>Ascomycota</taxon>
        <taxon>Saccharomycotina</taxon>
        <taxon>Saccharomycetes</taxon>
        <taxon>Saccharomycetales</taxon>
        <taxon>Saccharomycetaceae</taxon>
        <taxon>Nakaseomyces</taxon>
    </lineage>
</organism>
<keyword evidence="3" id="KW-0804">Transcription</keyword>
<comment type="subcellular location">
    <subcellularLocation>
        <location evidence="1">Nucleus</location>
    </subcellularLocation>
</comment>
<dbReference type="InterPro" id="IPR003120">
    <property type="entry name" value="Ste12"/>
</dbReference>
<protein>
    <submittedName>
        <fullName evidence="7">Protein STE12</fullName>
    </submittedName>
</protein>
<feature type="region of interest" description="Disordered" evidence="6">
    <location>
        <begin position="239"/>
        <end position="260"/>
    </location>
</feature>
<dbReference type="GO" id="GO:0005654">
    <property type="term" value="C:nucleoplasm"/>
    <property type="evidence" value="ECO:0007669"/>
    <property type="project" value="EnsemblFungi"/>
</dbReference>
<evidence type="ECO:0000256" key="2">
    <source>
        <dbReference type="ARBA" id="ARBA00023015"/>
    </source>
</evidence>
<gene>
    <name evidence="7" type="ORF">AO440_003910</name>
</gene>
<dbReference type="GO" id="GO:0000122">
    <property type="term" value="P:negative regulation of transcription by RNA polymerase II"/>
    <property type="evidence" value="ECO:0007669"/>
    <property type="project" value="EnsemblFungi"/>
</dbReference>
<reference evidence="7 8" key="1">
    <citation type="submission" date="2015-10" db="EMBL/GenBank/DDBJ databases">
        <title>Draft genomes sequences of Candida glabrata isolates 1A, 1B, 2A, 2B, 3A and 3B.</title>
        <authorList>
            <person name="Haavelsrud O.E."/>
            <person name="Gaustad P."/>
        </authorList>
    </citation>
    <scope>NUCLEOTIDE SEQUENCE [LARGE SCALE GENOMIC DNA]</scope>
    <source>
        <strain evidence="7">910700640</strain>
    </source>
</reference>
<dbReference type="VEuPathDB" id="FungiDB:GWK60_M01155"/>
<evidence type="ECO:0000256" key="1">
    <source>
        <dbReference type="ARBA" id="ARBA00004123"/>
    </source>
</evidence>
<name>A0A0W0DR04_CANGB</name>
<sequence>MSPFIKGRQRRTEEILKGDLKHHNDDGLVKSVIDDLEDAISAIEDLKFFLATAPLNWHENQVIRRYYLNNSQGFISCVFWNSLYYMTGTDIVKACMYRMEKFGRKVIERKKFEEGLFSDLRNLKCGLDATLEQPKSKFLKFLFRNLCLKTQKKQKVFFWFSIPHDKLFADALERDLKREFNGQNPTTIAIQEPALSFNYNQDSKLSLQEQLSRHISTKKCNTITKSGDKDISKNKITNAVVDNQNEEQKEANDISSLEEVSNSVNIGDPLSRSNHSSSYAYSKFQSCNTSHAQSAISSPLSPTNNLPASMDTDYSSDLKELTSDSPNFDNDDNFMNIKIEYPDENISNGFLATSLNPDQSFLYYDDRNMEIDKNSSIDTNKIVTAQFSPFLVSASLDPQYLLPHVQRTPFQDIKSAAKDGAFTTQKINSSVGNNLHFPYPEVTSPGLVDSITLSELLDENCNNASFELNNERVKISSQELSIWNMLPHNSTSHMTPVFHSLLSAGIKGTHLPAYSPFLTTTPWGSLSSPFSSAKSNKSSQRRQSQFDTRTLGKRRKTKTCSKYSSPNGIARNTKPNKVLKNSINKMIDTLRSNTKNVS</sequence>
<dbReference type="PANTHER" id="PTHR47427:SF1">
    <property type="entry name" value="PROTEIN STE12"/>
    <property type="match status" value="1"/>
</dbReference>
<proteinExistence type="inferred from homology"/>
<feature type="region of interest" description="Disordered" evidence="6">
    <location>
        <begin position="529"/>
        <end position="578"/>
    </location>
</feature>
<dbReference type="GO" id="GO:0003700">
    <property type="term" value="F:DNA-binding transcription factor activity"/>
    <property type="evidence" value="ECO:0007669"/>
    <property type="project" value="EnsemblFungi"/>
</dbReference>
<accession>A0A0W0DR04</accession>
<dbReference type="GO" id="GO:0045944">
    <property type="term" value="P:positive regulation of transcription by RNA polymerase II"/>
    <property type="evidence" value="ECO:0007669"/>
    <property type="project" value="EnsemblFungi"/>
</dbReference>
<dbReference type="VEuPathDB" id="FungiDB:GVI51_M01155"/>
<dbReference type="AlphaFoldDB" id="A0A0W0DR04"/>
<comment type="caution">
    <text evidence="7">The sequence shown here is derived from an EMBL/GenBank/DDBJ whole genome shotgun (WGS) entry which is preliminary data.</text>
</comment>
<evidence type="ECO:0000313" key="7">
    <source>
        <dbReference type="EMBL" id="KTB08103.1"/>
    </source>
</evidence>
<dbReference type="PANTHER" id="PTHR47427">
    <property type="entry name" value="PROTEIN STE12"/>
    <property type="match status" value="1"/>
</dbReference>
<dbReference type="EMBL" id="LLZZ01000106">
    <property type="protein sequence ID" value="KTB08103.1"/>
    <property type="molecule type" value="Genomic_DNA"/>
</dbReference>
<keyword evidence="2" id="KW-0805">Transcription regulation</keyword>
<dbReference type="GO" id="GO:0007124">
    <property type="term" value="P:pseudohyphal growth"/>
    <property type="evidence" value="ECO:0007669"/>
    <property type="project" value="EnsemblFungi"/>
</dbReference>
<comment type="similarity">
    <text evidence="5">Belongs to the STE12 transcription factor family.</text>
</comment>
<evidence type="ECO:0000256" key="4">
    <source>
        <dbReference type="ARBA" id="ARBA00023242"/>
    </source>
</evidence>
<feature type="compositionally biased region" description="Low complexity" evidence="6">
    <location>
        <begin position="529"/>
        <end position="549"/>
    </location>
</feature>
<dbReference type="GO" id="GO:1990526">
    <property type="term" value="C:Ste12p-Dig1p-Dig2p complex"/>
    <property type="evidence" value="ECO:0007669"/>
    <property type="project" value="EnsemblFungi"/>
</dbReference>
<dbReference type="GO" id="GO:0001403">
    <property type="term" value="P:invasive growth in response to glucose limitation"/>
    <property type="evidence" value="ECO:0007669"/>
    <property type="project" value="EnsemblFungi"/>
</dbReference>
<dbReference type="VEuPathDB" id="FungiDB:CAGL0M01254g"/>
<feature type="region of interest" description="Disordered" evidence="6">
    <location>
        <begin position="294"/>
        <end position="329"/>
    </location>
</feature>